<proteinExistence type="inferred from homology"/>
<dbReference type="GO" id="GO:0004190">
    <property type="term" value="F:aspartic-type endopeptidase activity"/>
    <property type="evidence" value="ECO:0007669"/>
    <property type="project" value="UniProtKB-KW"/>
</dbReference>
<dbReference type="GO" id="GO:0008047">
    <property type="term" value="F:enzyme activator activity"/>
    <property type="evidence" value="ECO:0007669"/>
    <property type="project" value="InterPro"/>
</dbReference>
<dbReference type="Gene3D" id="3.40.50.1450">
    <property type="entry name" value="HybD-like"/>
    <property type="match status" value="1"/>
</dbReference>
<evidence type="ECO:0000256" key="1">
    <source>
        <dbReference type="ARBA" id="ARBA00006814"/>
    </source>
</evidence>
<dbReference type="NCBIfam" id="TIGR00072">
    <property type="entry name" value="hydrog_prot"/>
    <property type="match status" value="1"/>
</dbReference>
<keyword evidence="4" id="KW-0378">Hydrolase</keyword>
<accession>A0A6N4W6U1</accession>
<keyword evidence="3" id="KW-0064">Aspartyl protease</keyword>
<evidence type="ECO:0000256" key="3">
    <source>
        <dbReference type="ARBA" id="ARBA00022750"/>
    </source>
</evidence>
<dbReference type="AlphaFoldDB" id="A0A6N4W6U1"/>
<gene>
    <name evidence="5" type="ORF">MANY_17720</name>
</gene>
<dbReference type="CDD" id="cd00518">
    <property type="entry name" value="H2MP"/>
    <property type="match status" value="1"/>
</dbReference>
<keyword evidence="6" id="KW-1185">Reference proteome</keyword>
<dbReference type="PANTHER" id="PTHR30302:SF1">
    <property type="entry name" value="HYDROGENASE 2 MATURATION PROTEASE"/>
    <property type="match status" value="1"/>
</dbReference>
<evidence type="ECO:0000313" key="5">
    <source>
        <dbReference type="EMBL" id="BBZ76435.1"/>
    </source>
</evidence>
<evidence type="ECO:0000313" key="6">
    <source>
        <dbReference type="Proteomes" id="UP000467249"/>
    </source>
</evidence>
<evidence type="ECO:0000256" key="2">
    <source>
        <dbReference type="ARBA" id="ARBA00022670"/>
    </source>
</evidence>
<dbReference type="KEGG" id="many:MANY_17720"/>
<organism evidence="5 6">
    <name type="scientific">Mycolicibacterium anyangense</name>
    <dbReference type="NCBI Taxonomy" id="1431246"/>
    <lineage>
        <taxon>Bacteria</taxon>
        <taxon>Bacillati</taxon>
        <taxon>Actinomycetota</taxon>
        <taxon>Actinomycetes</taxon>
        <taxon>Mycobacteriales</taxon>
        <taxon>Mycobacteriaceae</taxon>
        <taxon>Mycolicibacterium</taxon>
    </lineage>
</organism>
<comment type="similarity">
    <text evidence="1">Belongs to the peptidase A31 family.</text>
</comment>
<dbReference type="Pfam" id="PF01750">
    <property type="entry name" value="HycI"/>
    <property type="match status" value="1"/>
</dbReference>
<dbReference type="EMBL" id="AP022620">
    <property type="protein sequence ID" value="BBZ76435.1"/>
    <property type="molecule type" value="Genomic_DNA"/>
</dbReference>
<keyword evidence="2" id="KW-0645">Protease</keyword>
<sequence length="145" mass="14255">MVIGLGNAHRRDDGVGLAVAAEVGRQCPGVPVVHCAVEPAALIDAWDGADVAVIVDAAVGQDAIAGRVRRGGIGDLASPGVLSSHDLDLAATYRLAAALGRAPGRVVVVSVDVADVGYGSGLSAVVAQAVPATVALVCAELDATS</sequence>
<reference evidence="5 6" key="1">
    <citation type="journal article" date="2019" name="Emerg. Microbes Infect.">
        <title>Comprehensive subspecies identification of 175 nontuberculous mycobacteria species based on 7547 genomic profiles.</title>
        <authorList>
            <person name="Matsumoto Y."/>
            <person name="Kinjo T."/>
            <person name="Motooka D."/>
            <person name="Nabeya D."/>
            <person name="Jung N."/>
            <person name="Uechi K."/>
            <person name="Horii T."/>
            <person name="Iida T."/>
            <person name="Fujita J."/>
            <person name="Nakamura S."/>
        </authorList>
    </citation>
    <scope>NUCLEOTIDE SEQUENCE [LARGE SCALE GENOMIC DNA]</scope>
    <source>
        <strain evidence="5 6">JCM 30275</strain>
    </source>
</reference>
<dbReference type="PANTHER" id="PTHR30302">
    <property type="entry name" value="HYDROGENASE 1 MATURATION PROTEASE"/>
    <property type="match status" value="1"/>
</dbReference>
<dbReference type="Proteomes" id="UP000467249">
    <property type="component" value="Chromosome"/>
</dbReference>
<protein>
    <submittedName>
        <fullName evidence="5">Peptidase M52</fullName>
    </submittedName>
</protein>
<dbReference type="InterPro" id="IPR023430">
    <property type="entry name" value="Pept_HybD-like_dom_sf"/>
</dbReference>
<dbReference type="InterPro" id="IPR000671">
    <property type="entry name" value="Peptidase_A31"/>
</dbReference>
<dbReference type="SUPFAM" id="SSF53163">
    <property type="entry name" value="HybD-like"/>
    <property type="match status" value="1"/>
</dbReference>
<evidence type="ECO:0000256" key="4">
    <source>
        <dbReference type="ARBA" id="ARBA00022801"/>
    </source>
</evidence>
<name>A0A6N4W6U1_9MYCO</name>
<dbReference type="GO" id="GO:0016485">
    <property type="term" value="P:protein processing"/>
    <property type="evidence" value="ECO:0007669"/>
    <property type="project" value="TreeGrafter"/>
</dbReference>